<evidence type="ECO:0000259" key="2">
    <source>
        <dbReference type="Pfam" id="PF13556"/>
    </source>
</evidence>
<name>A0ABS2HWE8_9ACTN</name>
<organism evidence="3 4">
    <name type="scientific">Streptomyces durocortorensis</name>
    <dbReference type="NCBI Taxonomy" id="2811104"/>
    <lineage>
        <taxon>Bacteria</taxon>
        <taxon>Bacillati</taxon>
        <taxon>Actinomycetota</taxon>
        <taxon>Actinomycetes</taxon>
        <taxon>Kitasatosporales</taxon>
        <taxon>Streptomycetaceae</taxon>
        <taxon>Streptomyces</taxon>
    </lineage>
</organism>
<dbReference type="InterPro" id="IPR051448">
    <property type="entry name" value="CdaR-like_regulators"/>
</dbReference>
<dbReference type="PANTHER" id="PTHR33744">
    <property type="entry name" value="CARBOHYDRATE DIACID REGULATOR"/>
    <property type="match status" value="1"/>
</dbReference>
<dbReference type="EMBL" id="JAFEUF010000026">
    <property type="protein sequence ID" value="MBM7053857.1"/>
    <property type="molecule type" value="Genomic_DNA"/>
</dbReference>
<feature type="compositionally biased region" description="Basic and acidic residues" evidence="1">
    <location>
        <begin position="23"/>
        <end position="33"/>
    </location>
</feature>
<feature type="region of interest" description="Disordered" evidence="1">
    <location>
        <begin position="1"/>
        <end position="33"/>
    </location>
</feature>
<comment type="caution">
    <text evidence="3">The sequence shown here is derived from an EMBL/GenBank/DDBJ whole genome shotgun (WGS) entry which is preliminary data.</text>
</comment>
<evidence type="ECO:0000313" key="4">
    <source>
        <dbReference type="Proteomes" id="UP000712045"/>
    </source>
</evidence>
<accession>A0ABS2HWE8</accession>
<gene>
    <name evidence="3" type="ORF">JS521_08245</name>
</gene>
<dbReference type="Gene3D" id="1.10.10.2840">
    <property type="entry name" value="PucR C-terminal helix-turn-helix domain"/>
    <property type="match status" value="1"/>
</dbReference>
<evidence type="ECO:0000256" key="1">
    <source>
        <dbReference type="SAM" id="MobiDB-lite"/>
    </source>
</evidence>
<feature type="domain" description="PucR C-terminal helix-turn-helix" evidence="2">
    <location>
        <begin position="262"/>
        <end position="319"/>
    </location>
</feature>
<dbReference type="InterPro" id="IPR042070">
    <property type="entry name" value="PucR_C-HTH_sf"/>
</dbReference>
<reference evidence="3 4" key="1">
    <citation type="submission" date="2021-02" db="EMBL/GenBank/DDBJ databases">
        <title>Genome Streptomyces sp. RHZ10.</title>
        <authorList>
            <person name="Besaury L."/>
        </authorList>
    </citation>
    <scope>NUCLEOTIDE SEQUENCE [LARGE SCALE GENOMIC DNA]</scope>
    <source>
        <strain evidence="3 4">RHZ10</strain>
    </source>
</reference>
<feature type="region of interest" description="Disordered" evidence="1">
    <location>
        <begin position="127"/>
        <end position="156"/>
    </location>
</feature>
<dbReference type="InterPro" id="IPR025736">
    <property type="entry name" value="PucR_C-HTH_dom"/>
</dbReference>
<feature type="compositionally biased region" description="Basic and acidic residues" evidence="1">
    <location>
        <begin position="1"/>
        <end position="11"/>
    </location>
</feature>
<evidence type="ECO:0000313" key="3">
    <source>
        <dbReference type="EMBL" id="MBM7053857.1"/>
    </source>
</evidence>
<keyword evidence="4" id="KW-1185">Reference proteome</keyword>
<protein>
    <submittedName>
        <fullName evidence="3">Helix-turn-helix domain-containing protein</fullName>
    </submittedName>
</protein>
<proteinExistence type="predicted"/>
<dbReference type="Pfam" id="PF13556">
    <property type="entry name" value="HTH_30"/>
    <property type="match status" value="1"/>
</dbReference>
<dbReference type="Proteomes" id="UP000712045">
    <property type="component" value="Unassembled WGS sequence"/>
</dbReference>
<sequence>MHAHRRGDGRAPARGAGGILIGHQERPDPGTERRMRRMRRGTRYGALLGPLLAGDAAPDLVARAARGLGLPERGRYAVVVLGAPVPPAAVVQGPDTDGTRWWWGAAASFPGTEAGREGWEVQRAQEGWEDRRAHGPREGRGAREAQAGREAQEAQAGREAREVAVVLLGPAGPARAVVRLRELGAGPGGVSPVVGSPAELGAARRLAGTALLTCEPGSREIVRLDERLPAALLVSRPELSTRLLAEVFGPLLTLVPAERSLLVGTLEAWMECGGSVGRAAARLGCHRNTVFNRLRRLERLTARSLSRPRELVDLVLALDVLRLSSAPPRRLSSAPP</sequence>
<dbReference type="PANTHER" id="PTHR33744:SF1">
    <property type="entry name" value="DNA-BINDING TRANSCRIPTIONAL ACTIVATOR ADER"/>
    <property type="match status" value="1"/>
</dbReference>